<name>A0A084SEB8_9BACT</name>
<accession>A0A084SEB8</accession>
<evidence type="ECO:0000256" key="1">
    <source>
        <dbReference type="SAM" id="MobiDB-lite"/>
    </source>
</evidence>
<dbReference type="EMBL" id="JPMI01000423">
    <property type="protein sequence ID" value="KFA86803.1"/>
    <property type="molecule type" value="Genomic_DNA"/>
</dbReference>
<feature type="transmembrane region" description="Helical" evidence="2">
    <location>
        <begin position="327"/>
        <end position="350"/>
    </location>
</feature>
<reference evidence="3 4" key="1">
    <citation type="submission" date="2014-07" db="EMBL/GenBank/DDBJ databases">
        <title>Draft Genome Sequence of Gephyronic Acid Producer, Cystobacter violaceus Strain Cb vi76.</title>
        <authorList>
            <person name="Stevens D.C."/>
            <person name="Young J."/>
            <person name="Carmichael R."/>
            <person name="Tan J."/>
            <person name="Taylor R.E."/>
        </authorList>
    </citation>
    <scope>NUCLEOTIDE SEQUENCE [LARGE SCALE GENOMIC DNA]</scope>
    <source>
        <strain evidence="3 4">Cb vi76</strain>
    </source>
</reference>
<proteinExistence type="predicted"/>
<dbReference type="Proteomes" id="UP000028547">
    <property type="component" value="Unassembled WGS sequence"/>
</dbReference>
<dbReference type="AlphaFoldDB" id="A0A084SEB8"/>
<comment type="caution">
    <text evidence="3">The sequence shown here is derived from an EMBL/GenBank/DDBJ whole genome shotgun (WGS) entry which is preliminary data.</text>
</comment>
<sequence length="397" mass="42645">MTACAAVKAEPRSALYERVGKSELSVGVLRIRVRDMARRFPGVLETTADEISARSPSPAVREAMIRFKSNAVTAMQGALLQPDPVAALIDAWALLAQLQQFLPESVAGTSPELLDIARRSLGTLESEVEALWRELSGREDVSQLHQLVHGWAAEHPLTGPLITRESTVPLLAAFTDRSGVGLLGSTAALLADTQDLVTRVDLYAGTLPRQARWQAELAVQDMVEGTPVLTSAMAEMGRTVDVLVRMGALADGTPRWATGEREALQDFISNLISSERLAVLEGVRGERQAVLDALHAERVQAMQQADTMGQGWVDHAFDRAEALVDHLFLWLLGLTALVVVGALGVAALLMRGRRPGEGPRWLRRSRAGEPSSDRAPGGPGPGGEQGPPGEHPGEPHH</sequence>
<feature type="region of interest" description="Disordered" evidence="1">
    <location>
        <begin position="357"/>
        <end position="397"/>
    </location>
</feature>
<evidence type="ECO:0000256" key="2">
    <source>
        <dbReference type="SAM" id="Phobius"/>
    </source>
</evidence>
<organism evidence="3 4">
    <name type="scientific">Archangium violaceum Cb vi76</name>
    <dbReference type="NCBI Taxonomy" id="1406225"/>
    <lineage>
        <taxon>Bacteria</taxon>
        <taxon>Pseudomonadati</taxon>
        <taxon>Myxococcota</taxon>
        <taxon>Myxococcia</taxon>
        <taxon>Myxococcales</taxon>
        <taxon>Cystobacterineae</taxon>
        <taxon>Archangiaceae</taxon>
        <taxon>Archangium</taxon>
    </lineage>
</organism>
<gene>
    <name evidence="3" type="ORF">Q664_51335</name>
</gene>
<evidence type="ECO:0000313" key="3">
    <source>
        <dbReference type="EMBL" id="KFA86803.1"/>
    </source>
</evidence>
<keyword evidence="2" id="KW-1133">Transmembrane helix</keyword>
<keyword evidence="2" id="KW-0472">Membrane</keyword>
<keyword evidence="2" id="KW-0812">Transmembrane</keyword>
<protein>
    <submittedName>
        <fullName evidence="3">Chemotaxis protein</fullName>
    </submittedName>
</protein>
<evidence type="ECO:0000313" key="4">
    <source>
        <dbReference type="Proteomes" id="UP000028547"/>
    </source>
</evidence>